<dbReference type="AlphaFoldDB" id="A0A0J6S5A2"/>
<evidence type="ECO:0000313" key="2">
    <source>
        <dbReference type="Proteomes" id="UP000035929"/>
    </source>
</evidence>
<dbReference type="Proteomes" id="UP000035929">
    <property type="component" value="Unassembled WGS sequence"/>
</dbReference>
<dbReference type="OrthoDB" id="8021461at2"/>
<dbReference type="PATRIC" id="fig|270351.6.peg.3355"/>
<comment type="caution">
    <text evidence="1">The sequence shown here is derived from an EMBL/GenBank/DDBJ whole genome shotgun (WGS) entry which is preliminary data.</text>
</comment>
<gene>
    <name evidence="1" type="ORF">VP06_26205</name>
</gene>
<organism evidence="1 2">
    <name type="scientific">Methylobacterium aquaticum</name>
    <dbReference type="NCBI Taxonomy" id="270351"/>
    <lineage>
        <taxon>Bacteria</taxon>
        <taxon>Pseudomonadati</taxon>
        <taxon>Pseudomonadota</taxon>
        <taxon>Alphaproteobacteria</taxon>
        <taxon>Hyphomicrobiales</taxon>
        <taxon>Methylobacteriaceae</taxon>
        <taxon>Methylobacterium</taxon>
    </lineage>
</organism>
<dbReference type="RefSeq" id="WP_048466725.1">
    <property type="nucleotide sequence ID" value="NZ_LABX01000225.1"/>
</dbReference>
<protein>
    <submittedName>
        <fullName evidence="1">Uncharacterized protein</fullName>
    </submittedName>
</protein>
<dbReference type="EMBL" id="LABX01000225">
    <property type="protein sequence ID" value="KMO28859.1"/>
    <property type="molecule type" value="Genomic_DNA"/>
</dbReference>
<sequence>MLSIDQRGSGARLTLAEIVTAGRLHVSAPAAFAGFMAGLTLRPGLLAEDGWDRPAGAATGFARLRTLMHGVIPRVYDVTHLERLGGRFALRVDGGAGAAGIGDFTVVAVNRRVLTLSGLPLDEETGETVIDAAIRADAFLALWNDLLADLADATLARIEAARPARPPA</sequence>
<accession>A0A0J6S5A2</accession>
<name>A0A0J6S5A2_9HYPH</name>
<proteinExistence type="predicted"/>
<evidence type="ECO:0000313" key="1">
    <source>
        <dbReference type="EMBL" id="KMO28859.1"/>
    </source>
</evidence>
<reference evidence="1 2" key="1">
    <citation type="submission" date="2015-03" db="EMBL/GenBank/DDBJ databases">
        <title>Genome sequencing of Methylobacterium aquaticum DSM16371 type strain.</title>
        <authorList>
            <person name="Chaudhry V."/>
            <person name="Patil P.B."/>
        </authorList>
    </citation>
    <scope>NUCLEOTIDE SEQUENCE [LARGE SCALE GENOMIC DNA]</scope>
    <source>
        <strain evidence="1 2">DSM 16371</strain>
    </source>
</reference>